<dbReference type="EMBL" id="AZLZ01000159">
    <property type="protein sequence ID" value="ETJ28134.1"/>
    <property type="molecule type" value="Genomic_DNA"/>
</dbReference>
<comment type="caution">
    <text evidence="1">The sequence shown here is derived from an EMBL/GenBank/DDBJ whole genome shotgun (WGS) entry which is preliminary data.</text>
</comment>
<accession>W1XH60</accession>
<name>W1XH60_ECOLX</name>
<dbReference type="PATRIC" id="fig|1403943.3.peg.437"/>
<dbReference type="NCBIfam" id="NF008266">
    <property type="entry name" value="PRK11038.1"/>
    <property type="match status" value="1"/>
</dbReference>
<sequence>GESMSLENAPDDVKLAVDLIVLLEENQIPTRTVLRALDIVKRDYEKKLTRDDEAEK</sequence>
<proteinExistence type="predicted"/>
<dbReference type="InterPro" id="IPR019630">
    <property type="entry name" value="DUF2496_YbaM-rel"/>
</dbReference>
<dbReference type="Proteomes" id="UP000018853">
    <property type="component" value="Unassembled WGS sequence"/>
</dbReference>
<dbReference type="AlphaFoldDB" id="W1XH60"/>
<feature type="non-terminal residue" evidence="1">
    <location>
        <position position="1"/>
    </location>
</feature>
<evidence type="ECO:0008006" key="3">
    <source>
        <dbReference type="Google" id="ProtNLM"/>
    </source>
</evidence>
<evidence type="ECO:0000313" key="1">
    <source>
        <dbReference type="EMBL" id="ETJ28134.1"/>
    </source>
</evidence>
<evidence type="ECO:0000313" key="2">
    <source>
        <dbReference type="Proteomes" id="UP000018853"/>
    </source>
</evidence>
<reference evidence="1 2" key="1">
    <citation type="submission" date="2013-12" db="EMBL/GenBank/DDBJ databases">
        <title>A Varibaculum cambriense genome reconstructed from a premature infant gut community with otherwise low bacterial novelty that shifts toward anaerobic metabolism during the third week of life.</title>
        <authorList>
            <person name="Brown C.T."/>
            <person name="Sharon I."/>
            <person name="Thomas B.C."/>
            <person name="Castelle C.J."/>
            <person name="Morowitz M.J."/>
            <person name="Banfield J.F."/>
        </authorList>
    </citation>
    <scope>NUCLEOTIDE SEQUENCE [LARGE SCALE GENOMIC DNA]</scope>
    <source>
        <strain evidence="2">DORA_A_5_14_21</strain>
    </source>
</reference>
<gene>
    <name evidence="1" type="ORF">Q609_ECAC00159G0001</name>
</gene>
<dbReference type="Pfam" id="PF10689">
    <property type="entry name" value="DUF2496"/>
    <property type="match status" value="1"/>
</dbReference>
<organism evidence="1 2">
    <name type="scientific">Escherichia coli DORA_A_5_14_21</name>
    <dbReference type="NCBI Taxonomy" id="1403943"/>
    <lineage>
        <taxon>Bacteria</taxon>
        <taxon>Pseudomonadati</taxon>
        <taxon>Pseudomonadota</taxon>
        <taxon>Gammaproteobacteria</taxon>
        <taxon>Enterobacterales</taxon>
        <taxon>Enterobacteriaceae</taxon>
        <taxon>Escherichia</taxon>
    </lineage>
</organism>
<protein>
    <recommendedName>
        <fullName evidence="3">DUF2496 domain-containing protein</fullName>
    </recommendedName>
</protein>